<reference evidence="1" key="1">
    <citation type="journal article" date="2021" name="Proc. Natl. Acad. Sci. U.S.A.">
        <title>A Catalog of Tens of Thousands of Viruses from Human Metagenomes Reveals Hidden Associations with Chronic Diseases.</title>
        <authorList>
            <person name="Tisza M.J."/>
            <person name="Buck C.B."/>
        </authorList>
    </citation>
    <scope>NUCLEOTIDE SEQUENCE</scope>
    <source>
        <strain evidence="1">Ct3pR10</strain>
    </source>
</reference>
<accession>A0A8S5LWR1</accession>
<dbReference type="EMBL" id="BK014759">
    <property type="protein sequence ID" value="DAD74404.1"/>
    <property type="molecule type" value="Genomic_DNA"/>
</dbReference>
<proteinExistence type="predicted"/>
<sequence>MDNTKTALLGLVGATEEETQPSPTPTGERLKELESQNQMLMECLLEMSETVYA</sequence>
<name>A0A8S5LWR1_9CAUD</name>
<protein>
    <submittedName>
        <fullName evidence="1">Uncharacterized protein</fullName>
    </submittedName>
</protein>
<evidence type="ECO:0000313" key="1">
    <source>
        <dbReference type="EMBL" id="DAD74404.1"/>
    </source>
</evidence>
<organism evidence="1">
    <name type="scientific">Siphoviridae sp. ct3pR10</name>
    <dbReference type="NCBI Taxonomy" id="2826284"/>
    <lineage>
        <taxon>Viruses</taxon>
        <taxon>Duplodnaviria</taxon>
        <taxon>Heunggongvirae</taxon>
        <taxon>Uroviricota</taxon>
        <taxon>Caudoviricetes</taxon>
    </lineage>
</organism>